<dbReference type="AlphaFoldDB" id="A0A0G9K5P1"/>
<accession>A0A0G9K5P1</accession>
<evidence type="ECO:0000313" key="1">
    <source>
        <dbReference type="EMBL" id="KLE01857.1"/>
    </source>
</evidence>
<dbReference type="RefSeq" id="WP_046996219.1">
    <property type="nucleotide sequence ID" value="NZ_JAIQ01000051.1"/>
</dbReference>
<protein>
    <submittedName>
        <fullName evidence="1">Uncharacterized protein</fullName>
    </submittedName>
</protein>
<reference evidence="1 2" key="1">
    <citation type="submission" date="2014-01" db="EMBL/GenBank/DDBJ databases">
        <title>Development of a Comparative Genomic Fingerprinting Assay for High Resolution Genotyping of Arcobacter butzleri.</title>
        <authorList>
            <person name="Webb A.L."/>
            <person name="Inglis G.D."/>
            <person name="Kruczkiewicz P."/>
            <person name="Selinger L.B."/>
            <person name="Taboada E.N."/>
        </authorList>
    </citation>
    <scope>NUCLEOTIDE SEQUENCE [LARGE SCALE GENOMIC DNA]</scope>
    <source>
        <strain evidence="1 2">L348</strain>
    </source>
</reference>
<dbReference type="PATRIC" id="fig|1447256.3.peg.428"/>
<dbReference type="Proteomes" id="UP000035514">
    <property type="component" value="Unassembled WGS sequence"/>
</dbReference>
<sequence length="138" mass="16220">MKLFLLITNKEEKFEVNNRAFCCYNDAKAYSKNYKKDDFEIKEIYLGDYTYCDYSLSQLPLGGCDKQGLDNAISYTIEHLRKLQDMIDYDNPKESIFEAIFYIEGRLKTLKSFLESNALKDVAEDVLNEKNLLDFMKE</sequence>
<dbReference type="EMBL" id="JAIQ01000051">
    <property type="protein sequence ID" value="KLE01857.1"/>
    <property type="molecule type" value="Genomic_DNA"/>
</dbReference>
<organism evidence="1 2">
    <name type="scientific">Aliarcobacter butzleri L348</name>
    <dbReference type="NCBI Taxonomy" id="1447256"/>
    <lineage>
        <taxon>Bacteria</taxon>
        <taxon>Pseudomonadati</taxon>
        <taxon>Campylobacterota</taxon>
        <taxon>Epsilonproteobacteria</taxon>
        <taxon>Campylobacterales</taxon>
        <taxon>Arcobacteraceae</taxon>
        <taxon>Aliarcobacter</taxon>
    </lineage>
</organism>
<evidence type="ECO:0000313" key="2">
    <source>
        <dbReference type="Proteomes" id="UP000035514"/>
    </source>
</evidence>
<name>A0A0G9K5P1_9BACT</name>
<proteinExistence type="predicted"/>
<comment type="caution">
    <text evidence="1">The sequence shown here is derived from an EMBL/GenBank/DDBJ whole genome shotgun (WGS) entry which is preliminary data.</text>
</comment>
<gene>
    <name evidence="1" type="ORF">AA20_02215</name>
</gene>